<sequence length="1439" mass="148469">MSDNRSRTGEVGGDFAASRPLSWSDRLRGALLGGAVGDVLGSGVRGWSLSAIRQWLGGRGVLDFLPVFGRRGAVSDLSQLTVFTMDALLRARATGEQDPLPVIRSNHLAWLHTQGVPWPYAMAGYWRSHPEPTGWLLRRPELFSTRNPGGNALRLLSTLVDRVPGEPGAQPAQEIPAGERAFADCLVWTAPLMVWSGDARRVAGVASRVPRLLTTHYETRATSALHADVLGGLLNGLPLWEAVRSWEVNRSHLENGTPPAAVLRTVHAAMFIAQQGQPPDPRMLDIEFCPSEGLGELGIAFAAVASAGNFTDAVITAVNHSADSGVAGALAGQLAGAVHGAEAIPGRWTAELELREVLETLASDAAEAFAPPPPPRWARRYVAEGGRGRRELDSPDWTVEAGGASSGRGEEQAPPTQVLPAVVADAEEAGTPAEPSVRQDSAESAPAGTAEEAERAENADTEPRGVPFAGGVTAPWEREQTESSAPEGAGPVRGGEPPAEELGAEFAERHRESATGETDQGTDRILLVRPTPSSAPTGEEEAAPEGGGEVPGPSEEPSAPDREGAAPAVSSPERAPAGEVLPEDSGSAAAGPGESAAAEGDSEEAFQEEAEPVETDPAGSAADSGGFAGEPPAEEGARQPRVQRGKADEVFGVVTAPPDWHAAGEASGGTGETPRIKLPGIDELPPLPEHRPRRGSAGTTPGAEEERERASAADAGETGEEPAERDRPRGEDTPLPISFEPFASVPYMESGAVERLVGGEDESQEAEPSPRAEEQSAAVPAGAGGEHAVVEESAAEVPSATERILGCLLGSATGDALGAGLTEASAAEIAAWHGPQGPSGLPEYAGTRGAATAATQTALFTCEGLIRAREARAARAADPFREVRLASQRWLYTQGVDWQWAVGELTVDHPAPDGWLVGVPELFAVRSPGASVYAELEAFGERSAQGDQSAPVDNSTGCGALVRATPAAFWSSEPAEVFELGVRIATLTHGHPSGYLPAGALAVIVQQVVLGRGLDDGVWLALQVLETWQGHEDTTAALAGAAELAASGVPSPEELGGQLGAGRSADEALGIAVCAALTAEDVRTALRTAVGHSGNSSATGAVCGSIVGAALGVGSLPVDWMAELELRGTVERMAMDCVAAFDSRLRPEESTADTTDGDSDWRRRYPVRTSGRVPEPPSESEVGPSSAVVAEEGADSWKASPDRGETGSEEGSEAARDPVGVPAPAFHAGSTSSRGADDSARQWQAPHVPEPQAAVAGEHVPREERSVHEDPAVPAERSAASAVAEERGESAESFAEPESFTEPGDSTVAVAVAPGTDSSEGVSVDGAPAERAPDGDARETNVLPVVTESSGAREEAGPGETVAEEPAVKERSGAEHSAGTSGRQDPAPGAEPSGPPTEGQYGGAAEPMSAEERHPKPAPRRINSVSAGELDLTGDPTEK</sequence>
<dbReference type="InterPro" id="IPR005502">
    <property type="entry name" value="Ribosyl_crysJ1"/>
</dbReference>
<feature type="compositionally biased region" description="Acidic residues" evidence="1">
    <location>
        <begin position="600"/>
        <end position="614"/>
    </location>
</feature>
<keyword evidence="3" id="KW-1185">Reference proteome</keyword>
<feature type="compositionally biased region" description="Basic and acidic residues" evidence="1">
    <location>
        <begin position="1259"/>
        <end position="1271"/>
    </location>
</feature>
<dbReference type="SUPFAM" id="SSF101478">
    <property type="entry name" value="ADP-ribosylglycohydrolase"/>
    <property type="match status" value="2"/>
</dbReference>
<gene>
    <name evidence="2" type="ORF">FHR84_001914</name>
</gene>
<feature type="region of interest" description="Disordered" evidence="1">
    <location>
        <begin position="1145"/>
        <end position="1439"/>
    </location>
</feature>
<dbReference type="RefSeq" id="WP_179535075.1">
    <property type="nucleotide sequence ID" value="NZ_JACBYW010000003.1"/>
</dbReference>
<feature type="compositionally biased region" description="Low complexity" evidence="1">
    <location>
        <begin position="618"/>
        <end position="631"/>
    </location>
</feature>
<evidence type="ECO:0000313" key="3">
    <source>
        <dbReference type="Proteomes" id="UP000548304"/>
    </source>
</evidence>
<evidence type="ECO:0000256" key="1">
    <source>
        <dbReference type="SAM" id="MobiDB-lite"/>
    </source>
</evidence>
<accession>A0A852YYI3</accession>
<feature type="compositionally biased region" description="Basic and acidic residues" evidence="1">
    <location>
        <begin position="722"/>
        <end position="732"/>
    </location>
</feature>
<comment type="caution">
    <text evidence="2">The sequence shown here is derived from an EMBL/GenBank/DDBJ whole genome shotgun (WGS) entry which is preliminary data.</text>
</comment>
<feature type="compositionally biased region" description="Low complexity" evidence="1">
    <location>
        <begin position="1272"/>
        <end position="1283"/>
    </location>
</feature>
<keyword evidence="2" id="KW-0378">Hydrolase</keyword>
<dbReference type="PANTHER" id="PTHR16222:SF12">
    <property type="entry name" value="ADP-RIBOSYLGLYCOHYDROLASE-RELATED"/>
    <property type="match status" value="1"/>
</dbReference>
<organism evidence="2 3">
    <name type="scientific">Actinopolyspora biskrensis</name>
    <dbReference type="NCBI Taxonomy" id="1470178"/>
    <lineage>
        <taxon>Bacteria</taxon>
        <taxon>Bacillati</taxon>
        <taxon>Actinomycetota</taxon>
        <taxon>Actinomycetes</taxon>
        <taxon>Actinopolysporales</taxon>
        <taxon>Actinopolysporaceae</taxon>
        <taxon>Actinopolyspora</taxon>
    </lineage>
</organism>
<feature type="compositionally biased region" description="Low complexity" evidence="1">
    <location>
        <begin position="1179"/>
        <end position="1191"/>
    </location>
</feature>
<dbReference type="Proteomes" id="UP000548304">
    <property type="component" value="Unassembled WGS sequence"/>
</dbReference>
<dbReference type="InterPro" id="IPR036705">
    <property type="entry name" value="Ribosyl_crysJ1_sf"/>
</dbReference>
<dbReference type="EMBL" id="JACBYW010000003">
    <property type="protein sequence ID" value="NYH78589.1"/>
    <property type="molecule type" value="Genomic_DNA"/>
</dbReference>
<feature type="compositionally biased region" description="Low complexity" evidence="1">
    <location>
        <begin position="1291"/>
        <end position="1303"/>
    </location>
</feature>
<proteinExistence type="predicted"/>
<feature type="region of interest" description="Disordered" evidence="1">
    <location>
        <begin position="386"/>
        <end position="416"/>
    </location>
</feature>
<feature type="compositionally biased region" description="Low complexity" evidence="1">
    <location>
        <begin position="583"/>
        <end position="599"/>
    </location>
</feature>
<feature type="compositionally biased region" description="Basic and acidic residues" evidence="1">
    <location>
        <begin position="452"/>
        <end position="463"/>
    </location>
</feature>
<evidence type="ECO:0000313" key="2">
    <source>
        <dbReference type="EMBL" id="NYH78589.1"/>
    </source>
</evidence>
<protein>
    <submittedName>
        <fullName evidence="2">ADP-ribosylglycohydrolase</fullName>
    </submittedName>
</protein>
<dbReference type="Pfam" id="PF03747">
    <property type="entry name" value="ADP_ribosyl_GH"/>
    <property type="match status" value="2"/>
</dbReference>
<dbReference type="Gene3D" id="1.10.4080.10">
    <property type="entry name" value="ADP-ribosylation/Crystallin J1"/>
    <property type="match status" value="2"/>
</dbReference>
<dbReference type="PANTHER" id="PTHR16222">
    <property type="entry name" value="ADP-RIBOSYLGLYCOHYDROLASE"/>
    <property type="match status" value="1"/>
</dbReference>
<feature type="region of interest" description="Disordered" evidence="1">
    <location>
        <begin position="428"/>
        <end position="794"/>
    </location>
</feature>
<dbReference type="InterPro" id="IPR050792">
    <property type="entry name" value="ADP-ribosylglycohydrolase"/>
</dbReference>
<name>A0A852YYI3_9ACTN</name>
<dbReference type="GO" id="GO:0016787">
    <property type="term" value="F:hydrolase activity"/>
    <property type="evidence" value="ECO:0007669"/>
    <property type="project" value="UniProtKB-KW"/>
</dbReference>
<reference evidence="2 3" key="1">
    <citation type="submission" date="2020-07" db="EMBL/GenBank/DDBJ databases">
        <title>Genomic Encyclopedia of Type Strains, Phase III (KMG-III): the genomes of soil and plant-associated and newly described type strains.</title>
        <authorList>
            <person name="Whitman W."/>
        </authorList>
    </citation>
    <scope>NUCLEOTIDE SEQUENCE [LARGE SCALE GENOMIC DNA]</scope>
    <source>
        <strain evidence="2 3">CECT 8576</strain>
    </source>
</reference>